<keyword evidence="1" id="KW-0472">Membrane</keyword>
<evidence type="ECO:0000313" key="2">
    <source>
        <dbReference type="EMBL" id="TYK94172.1"/>
    </source>
</evidence>
<sequence length="276" mass="31127">YPNIAKTGFVYLVTQDDFRSLGNQLPQLKTGQTAFFKQKGDSQLKELDLLGYHFENVLNLKTVHFPEAANTYNPGVLVVSDEATLNNIQKTFETVTHYGFEPSITAYANLTKEEIANLLDDKGTISDNGQFIGNVETKEDYLMGTYALSGGFLFTGFLLGFSFILGAALIIYYKQYSEGHEDQKSYKILQEVGMSKEQVKKTINSQILLVFFMPITLAVVHFCAALVMLRQMLLLFGVLDSVLIYLVSAATIAIIICLYFIIYKVTSRTYYRIIER</sequence>
<dbReference type="Proteomes" id="UP000325300">
    <property type="component" value="Unassembled WGS sequence"/>
</dbReference>
<dbReference type="AlphaFoldDB" id="A0A5S4TDD4"/>
<keyword evidence="1" id="KW-1133">Transmembrane helix</keyword>
<feature type="transmembrane region" description="Helical" evidence="1">
    <location>
        <begin position="146"/>
        <end position="173"/>
    </location>
</feature>
<proteinExistence type="predicted"/>
<protein>
    <submittedName>
        <fullName evidence="2">ABC transporter permease</fullName>
    </submittedName>
</protein>
<evidence type="ECO:0000256" key="1">
    <source>
        <dbReference type="SAM" id="Phobius"/>
    </source>
</evidence>
<dbReference type="InterPro" id="IPR052536">
    <property type="entry name" value="ABC-4_Integral_Memb_Prot"/>
</dbReference>
<feature type="transmembrane region" description="Helical" evidence="1">
    <location>
        <begin position="242"/>
        <end position="262"/>
    </location>
</feature>
<dbReference type="PANTHER" id="PTHR46795:SF3">
    <property type="entry name" value="ABC TRANSPORTER PERMEASE"/>
    <property type="match status" value="1"/>
</dbReference>
<gene>
    <name evidence="2" type="ORF">E0F67_08915</name>
</gene>
<dbReference type="EMBL" id="SJLI01000020">
    <property type="protein sequence ID" value="TYK94172.1"/>
    <property type="molecule type" value="Genomic_DNA"/>
</dbReference>
<comment type="caution">
    <text evidence="2">The sequence shown here is derived from an EMBL/GenBank/DDBJ whole genome shotgun (WGS) entry which is preliminary data.</text>
</comment>
<accession>A0A5S4TDD4</accession>
<feature type="transmembrane region" description="Helical" evidence="1">
    <location>
        <begin position="207"/>
        <end position="230"/>
    </location>
</feature>
<name>A0A5S4TDD4_STRPY</name>
<organism evidence="2 3">
    <name type="scientific">Streptococcus pyogenes</name>
    <dbReference type="NCBI Taxonomy" id="1314"/>
    <lineage>
        <taxon>Bacteria</taxon>
        <taxon>Bacillati</taxon>
        <taxon>Bacillota</taxon>
        <taxon>Bacilli</taxon>
        <taxon>Lactobacillales</taxon>
        <taxon>Streptococcaceae</taxon>
        <taxon>Streptococcus</taxon>
    </lineage>
</organism>
<reference evidence="2 3" key="1">
    <citation type="submission" date="2019-02" db="EMBL/GenBank/DDBJ databases">
        <title>Novel genomic isolates of S. pyogenes and S. dysgalactiae subsp. equisimilis associated to necrotising fasciitis (NSTI).</title>
        <authorList>
            <person name="Barrantes I."/>
        </authorList>
    </citation>
    <scope>NUCLEOTIDE SEQUENCE [LARGE SCALE GENOMIC DNA]</scope>
    <source>
        <strain evidence="2 3">SPY5003</strain>
    </source>
</reference>
<keyword evidence="1" id="KW-0812">Transmembrane</keyword>
<dbReference type="PANTHER" id="PTHR46795">
    <property type="entry name" value="ABC TRANSPORTER PERMEASE-RELATED-RELATED"/>
    <property type="match status" value="1"/>
</dbReference>
<feature type="non-terminal residue" evidence="2">
    <location>
        <position position="1"/>
    </location>
</feature>
<dbReference type="RefSeq" id="WP_316246219.1">
    <property type="nucleotide sequence ID" value="NZ_SJLI01000020.1"/>
</dbReference>
<evidence type="ECO:0000313" key="3">
    <source>
        <dbReference type="Proteomes" id="UP000325300"/>
    </source>
</evidence>